<accession>A0A8S2V861</accession>
<dbReference type="Proteomes" id="UP000676336">
    <property type="component" value="Unassembled WGS sequence"/>
</dbReference>
<proteinExistence type="predicted"/>
<organism evidence="2 3">
    <name type="scientific">Rotaria magnacalcarata</name>
    <dbReference type="NCBI Taxonomy" id="392030"/>
    <lineage>
        <taxon>Eukaryota</taxon>
        <taxon>Metazoa</taxon>
        <taxon>Spiralia</taxon>
        <taxon>Gnathifera</taxon>
        <taxon>Rotifera</taxon>
        <taxon>Eurotatoria</taxon>
        <taxon>Bdelloidea</taxon>
        <taxon>Philodinida</taxon>
        <taxon>Philodinidae</taxon>
        <taxon>Rotaria</taxon>
    </lineage>
</organism>
<evidence type="ECO:0000256" key="1">
    <source>
        <dbReference type="SAM" id="MobiDB-lite"/>
    </source>
</evidence>
<comment type="caution">
    <text evidence="2">The sequence shown here is derived from an EMBL/GenBank/DDBJ whole genome shotgun (WGS) entry which is preliminary data.</text>
</comment>
<sequence length="58" mass="6760">RGVFLTLGLVIKPYMLFDNTRLIRTCEDDEKEHQHEEEEEKARQEGLSPCEIAAQTLK</sequence>
<evidence type="ECO:0000313" key="2">
    <source>
        <dbReference type="EMBL" id="CAF4384922.1"/>
    </source>
</evidence>
<feature type="compositionally biased region" description="Basic and acidic residues" evidence="1">
    <location>
        <begin position="31"/>
        <end position="44"/>
    </location>
</feature>
<protein>
    <submittedName>
        <fullName evidence="2">Uncharacterized protein</fullName>
    </submittedName>
</protein>
<evidence type="ECO:0000313" key="3">
    <source>
        <dbReference type="Proteomes" id="UP000676336"/>
    </source>
</evidence>
<reference evidence="2" key="1">
    <citation type="submission" date="2021-02" db="EMBL/GenBank/DDBJ databases">
        <authorList>
            <person name="Nowell W R."/>
        </authorList>
    </citation>
    <scope>NUCLEOTIDE SEQUENCE</scope>
</reference>
<dbReference type="EMBL" id="CAJOBI010053853">
    <property type="protein sequence ID" value="CAF4384922.1"/>
    <property type="molecule type" value="Genomic_DNA"/>
</dbReference>
<feature type="non-terminal residue" evidence="2">
    <location>
        <position position="1"/>
    </location>
</feature>
<name>A0A8S2V861_9BILA</name>
<gene>
    <name evidence="2" type="ORF">SMN809_LOCUS29744</name>
</gene>
<dbReference type="AlphaFoldDB" id="A0A8S2V861"/>
<feature type="region of interest" description="Disordered" evidence="1">
    <location>
        <begin position="28"/>
        <end position="48"/>
    </location>
</feature>